<keyword evidence="12" id="KW-1185">Reference proteome</keyword>
<accession>A0A6B8KKB2</accession>
<dbReference type="SUPFAM" id="SSF53448">
    <property type="entry name" value="Nucleotide-diphospho-sugar transferases"/>
    <property type="match status" value="1"/>
</dbReference>
<evidence type="ECO:0000313" key="11">
    <source>
        <dbReference type="EMBL" id="QGM47551.1"/>
    </source>
</evidence>
<dbReference type="EMBL" id="CP046052">
    <property type="protein sequence ID" value="QGM47551.1"/>
    <property type="molecule type" value="Genomic_DNA"/>
</dbReference>
<dbReference type="Pfam" id="PF00535">
    <property type="entry name" value="Glycos_transf_2"/>
    <property type="match status" value="1"/>
</dbReference>
<protein>
    <submittedName>
        <fullName evidence="11">Glycosyltransferase</fullName>
    </submittedName>
</protein>
<keyword evidence="7 9" id="KW-0472">Membrane</keyword>
<evidence type="ECO:0000256" key="9">
    <source>
        <dbReference type="SAM" id="Phobius"/>
    </source>
</evidence>
<dbReference type="PANTHER" id="PTHR48090">
    <property type="entry name" value="UNDECAPRENYL-PHOSPHATE 4-DEOXY-4-FORMAMIDO-L-ARABINOSE TRANSFERASE-RELATED"/>
    <property type="match status" value="1"/>
</dbReference>
<keyword evidence="4 11" id="KW-0808">Transferase</keyword>
<dbReference type="AlphaFoldDB" id="A0A6B8KKB2"/>
<keyword evidence="6 9" id="KW-1133">Transmembrane helix</keyword>
<feature type="domain" description="Glycosyltransferase 2-like" evidence="10">
    <location>
        <begin position="9"/>
        <end position="172"/>
    </location>
</feature>
<dbReference type="InterPro" id="IPR001173">
    <property type="entry name" value="Glyco_trans_2-like"/>
</dbReference>
<dbReference type="OrthoDB" id="9807795at2"/>
<keyword evidence="2" id="KW-1003">Cell membrane</keyword>
<name>A0A6B8KKB2_9HYPH</name>
<keyword evidence="3" id="KW-0328">Glycosyltransferase</keyword>
<dbReference type="KEGG" id="mhey:H2LOC_018710"/>
<dbReference type="InterPro" id="IPR029044">
    <property type="entry name" value="Nucleotide-diphossugar_trans"/>
</dbReference>
<evidence type="ECO:0000313" key="12">
    <source>
        <dbReference type="Proteomes" id="UP000309061"/>
    </source>
</evidence>
<dbReference type="InterPro" id="IPR050256">
    <property type="entry name" value="Glycosyltransferase_2"/>
</dbReference>
<organism evidence="11 12">
    <name type="scientific">Methylocystis heyeri</name>
    <dbReference type="NCBI Taxonomy" id="391905"/>
    <lineage>
        <taxon>Bacteria</taxon>
        <taxon>Pseudomonadati</taxon>
        <taxon>Pseudomonadota</taxon>
        <taxon>Alphaproteobacteria</taxon>
        <taxon>Hyphomicrobiales</taxon>
        <taxon>Methylocystaceae</taxon>
        <taxon>Methylocystis</taxon>
    </lineage>
</organism>
<dbReference type="FunFam" id="3.90.550.10:FF:000079">
    <property type="entry name" value="Probable glycosyl transferase"/>
    <property type="match status" value="1"/>
</dbReference>
<dbReference type="RefSeq" id="WP_136497213.1">
    <property type="nucleotide sequence ID" value="NZ_CP046052.1"/>
</dbReference>
<feature type="transmembrane region" description="Helical" evidence="9">
    <location>
        <begin position="233"/>
        <end position="254"/>
    </location>
</feature>
<dbReference type="Proteomes" id="UP000309061">
    <property type="component" value="Chromosome"/>
</dbReference>
<dbReference type="CDD" id="cd04187">
    <property type="entry name" value="DPM1_like_bac"/>
    <property type="match status" value="1"/>
</dbReference>
<dbReference type="Gene3D" id="3.90.550.10">
    <property type="entry name" value="Spore Coat Polysaccharide Biosynthesis Protein SpsA, Chain A"/>
    <property type="match status" value="1"/>
</dbReference>
<dbReference type="PANTHER" id="PTHR48090:SF8">
    <property type="entry name" value="GLYCOSYLTRANSFERASE CSBB-RELATED"/>
    <property type="match status" value="1"/>
</dbReference>
<evidence type="ECO:0000256" key="2">
    <source>
        <dbReference type="ARBA" id="ARBA00022475"/>
    </source>
</evidence>
<evidence type="ECO:0000256" key="3">
    <source>
        <dbReference type="ARBA" id="ARBA00022676"/>
    </source>
</evidence>
<evidence type="ECO:0000256" key="5">
    <source>
        <dbReference type="ARBA" id="ARBA00022692"/>
    </source>
</evidence>
<evidence type="ECO:0000256" key="6">
    <source>
        <dbReference type="ARBA" id="ARBA00022989"/>
    </source>
</evidence>
<evidence type="ECO:0000259" key="10">
    <source>
        <dbReference type="Pfam" id="PF00535"/>
    </source>
</evidence>
<comment type="similarity">
    <text evidence="8">Belongs to the glycosyltransferase 2 family. GtrB subfamily.</text>
</comment>
<dbReference type="GO" id="GO:0016757">
    <property type="term" value="F:glycosyltransferase activity"/>
    <property type="evidence" value="ECO:0007669"/>
    <property type="project" value="UniProtKB-KW"/>
</dbReference>
<dbReference type="GO" id="GO:0005886">
    <property type="term" value="C:plasma membrane"/>
    <property type="evidence" value="ECO:0007669"/>
    <property type="project" value="UniProtKB-SubCell"/>
</dbReference>
<comment type="subcellular location">
    <subcellularLocation>
        <location evidence="1">Cell membrane</location>
        <topology evidence="1">Multi-pass membrane protein</topology>
    </subcellularLocation>
</comment>
<feature type="transmembrane region" description="Helical" evidence="9">
    <location>
        <begin position="266"/>
        <end position="292"/>
    </location>
</feature>
<reference evidence="11 12" key="1">
    <citation type="submission" date="2019-11" db="EMBL/GenBank/DDBJ databases">
        <title>The genome sequence of Methylocystis heyeri.</title>
        <authorList>
            <person name="Oshkin I.Y."/>
            <person name="Miroshnikov K."/>
            <person name="Dedysh S.N."/>
        </authorList>
    </citation>
    <scope>NUCLEOTIDE SEQUENCE [LARGE SCALE GENOMIC DNA]</scope>
    <source>
        <strain evidence="11 12">H2</strain>
    </source>
</reference>
<keyword evidence="5 9" id="KW-0812">Transmembrane</keyword>
<evidence type="ECO:0000256" key="8">
    <source>
        <dbReference type="ARBA" id="ARBA00038152"/>
    </source>
</evidence>
<evidence type="ECO:0000256" key="7">
    <source>
        <dbReference type="ARBA" id="ARBA00023136"/>
    </source>
</evidence>
<evidence type="ECO:0000256" key="4">
    <source>
        <dbReference type="ARBA" id="ARBA00022679"/>
    </source>
</evidence>
<gene>
    <name evidence="11" type="ORF">H2LOC_018710</name>
</gene>
<evidence type="ECO:0000256" key="1">
    <source>
        <dbReference type="ARBA" id="ARBA00004651"/>
    </source>
</evidence>
<sequence length="317" mass="35262">MTQYLPEISIVVPGYNEARNLRPLVGRLIPVMEDLGAPFEVVFVDDGSRDETLEILRELNAFDPRICAISFSRNFGKEIAIAAGLDQARGAAVVIMDADLQHPPEVIPQLVEKWRDGYKNIYGERLDRATDPRLRVALTRVFYRIIDHFGDVALPEGAGDFRLLDRQAVDALLQMREKARFNKGLFAWIGFKTIGVPFTVEERAFGVSTFNFTRLARFALDGLMSFSSIPLKMWAYAGILISGFALAMAAWFFVKTMILGVDVPGYASLIVSIAFFSGVQLLSLGVLGEYIARIFAEVKGRPLYLVAERIGGEKAKS</sequence>
<proteinExistence type="inferred from homology"/>